<accession>A0A165WQQ7</accession>
<name>A0A165WQQ7_9AGAM</name>
<evidence type="ECO:0000313" key="1">
    <source>
        <dbReference type="EMBL" id="KZT31432.1"/>
    </source>
</evidence>
<sequence>MPSYWLIVLYRIVRRYGNDWTTFLNLWLEADGREPLPYLHPSFSLRKILRRIRGYVIDRNANPKSGRRMTLDTITRWPSTQVMCREFFCEFDRLNLVFRAHRRRRARAHLNRVAPEIPFIEVTDLTSGTPRVAFVPARTAAEVEAAEETLSNAIRVMNLYNVTL</sequence>
<reference evidence="1 2" key="1">
    <citation type="journal article" date="2016" name="Mol. Biol. Evol.">
        <title>Comparative Genomics of Early-Diverging Mushroom-Forming Fungi Provides Insights into the Origins of Lignocellulose Decay Capabilities.</title>
        <authorList>
            <person name="Nagy L.G."/>
            <person name="Riley R."/>
            <person name="Tritt A."/>
            <person name="Adam C."/>
            <person name="Daum C."/>
            <person name="Floudas D."/>
            <person name="Sun H."/>
            <person name="Yadav J.S."/>
            <person name="Pangilinan J."/>
            <person name="Larsson K.H."/>
            <person name="Matsuura K."/>
            <person name="Barry K."/>
            <person name="Labutti K."/>
            <person name="Kuo R."/>
            <person name="Ohm R.A."/>
            <person name="Bhattacharya S.S."/>
            <person name="Shirouzu T."/>
            <person name="Yoshinaga Y."/>
            <person name="Martin F.M."/>
            <person name="Grigoriev I.V."/>
            <person name="Hibbett D.S."/>
        </authorList>
    </citation>
    <scope>NUCLEOTIDE SEQUENCE [LARGE SCALE GENOMIC DNA]</scope>
    <source>
        <strain evidence="1 2">HHB10207 ss-3</strain>
    </source>
</reference>
<gene>
    <name evidence="1" type="ORF">SISSUDRAFT_1067762</name>
</gene>
<organism evidence="1 2">
    <name type="scientific">Sistotremastrum suecicum HHB10207 ss-3</name>
    <dbReference type="NCBI Taxonomy" id="1314776"/>
    <lineage>
        <taxon>Eukaryota</taxon>
        <taxon>Fungi</taxon>
        <taxon>Dikarya</taxon>
        <taxon>Basidiomycota</taxon>
        <taxon>Agaricomycotina</taxon>
        <taxon>Agaricomycetes</taxon>
        <taxon>Sistotremastrales</taxon>
        <taxon>Sistotremastraceae</taxon>
        <taxon>Sistotremastrum</taxon>
    </lineage>
</organism>
<proteinExistence type="predicted"/>
<keyword evidence="2" id="KW-1185">Reference proteome</keyword>
<dbReference type="EMBL" id="KV428585">
    <property type="protein sequence ID" value="KZT31432.1"/>
    <property type="molecule type" value="Genomic_DNA"/>
</dbReference>
<dbReference type="Proteomes" id="UP000076798">
    <property type="component" value="Unassembled WGS sequence"/>
</dbReference>
<evidence type="ECO:0000313" key="2">
    <source>
        <dbReference type="Proteomes" id="UP000076798"/>
    </source>
</evidence>
<dbReference type="AlphaFoldDB" id="A0A165WQQ7"/>
<protein>
    <submittedName>
        <fullName evidence="1">Uncharacterized protein</fullName>
    </submittedName>
</protein>